<keyword evidence="3" id="KW-1003">Cell membrane</keyword>
<dbReference type="InterPro" id="IPR000515">
    <property type="entry name" value="MetI-like"/>
</dbReference>
<sequence>MTSMTAKRRESATGYLWSQAWLTGFILFAVVPIIVSLYLGFTDWNGVQTPQWVGLQNYREIFRDPLFWQSSRVTLVFALLYLPASIVIGFAMALLMNQKLRGISVFRTIYYLPSVLSGVAVAVLWGFVFNREFGVLNWIIGLFGIAPISWLNDPFWVLPAMVIMQLWGVGASVIIYLGGLQGIPTELYEVARLDGANWWRTLRAVTLPMMSPVFLLQIVVGIIGTLQIFTQAYVITSGGPNYGTYFFSLNIFNTAFQQFRFGYASALSWVLFLGIAAMTAVVFLSSKRWVYYAGGRGQR</sequence>
<feature type="transmembrane region" description="Helical" evidence="7">
    <location>
        <begin position="214"/>
        <end position="235"/>
    </location>
</feature>
<keyword evidence="5 7" id="KW-1133">Transmembrane helix</keyword>
<evidence type="ECO:0000259" key="8">
    <source>
        <dbReference type="PROSITE" id="PS50928"/>
    </source>
</evidence>
<evidence type="ECO:0000256" key="4">
    <source>
        <dbReference type="ARBA" id="ARBA00022692"/>
    </source>
</evidence>
<feature type="transmembrane region" description="Helical" evidence="7">
    <location>
        <begin position="266"/>
        <end position="286"/>
    </location>
</feature>
<dbReference type="InterPro" id="IPR051393">
    <property type="entry name" value="ABC_transporter_permease"/>
</dbReference>
<keyword evidence="4 7" id="KW-0812">Transmembrane</keyword>
<dbReference type="AlphaFoldDB" id="A0A1H5MZN1"/>
<dbReference type="GO" id="GO:0055085">
    <property type="term" value="P:transmembrane transport"/>
    <property type="evidence" value="ECO:0007669"/>
    <property type="project" value="InterPro"/>
</dbReference>
<accession>A0A1H5MZN1</accession>
<organism evidence="9 10">
    <name type="scientific">Jiangella alba</name>
    <dbReference type="NCBI Taxonomy" id="561176"/>
    <lineage>
        <taxon>Bacteria</taxon>
        <taxon>Bacillati</taxon>
        <taxon>Actinomycetota</taxon>
        <taxon>Actinomycetes</taxon>
        <taxon>Jiangellales</taxon>
        <taxon>Jiangellaceae</taxon>
        <taxon>Jiangella</taxon>
    </lineage>
</organism>
<dbReference type="Proteomes" id="UP000181980">
    <property type="component" value="Unassembled WGS sequence"/>
</dbReference>
<dbReference type="PROSITE" id="PS50928">
    <property type="entry name" value="ABC_TM1"/>
    <property type="match status" value="1"/>
</dbReference>
<dbReference type="Pfam" id="PF00528">
    <property type="entry name" value="BPD_transp_1"/>
    <property type="match status" value="1"/>
</dbReference>
<gene>
    <name evidence="9" type="ORF">SAMN04488561_3528</name>
</gene>
<proteinExistence type="inferred from homology"/>
<feature type="transmembrane region" description="Helical" evidence="7">
    <location>
        <begin position="20"/>
        <end position="41"/>
    </location>
</feature>
<keyword evidence="2 7" id="KW-0813">Transport</keyword>
<feature type="transmembrane region" description="Helical" evidence="7">
    <location>
        <begin position="108"/>
        <end position="129"/>
    </location>
</feature>
<feature type="transmembrane region" description="Helical" evidence="7">
    <location>
        <begin position="75"/>
        <end position="96"/>
    </location>
</feature>
<dbReference type="InterPro" id="IPR035906">
    <property type="entry name" value="MetI-like_sf"/>
</dbReference>
<reference evidence="10" key="1">
    <citation type="submission" date="2016-10" db="EMBL/GenBank/DDBJ databases">
        <authorList>
            <person name="Varghese N."/>
            <person name="Submissions S."/>
        </authorList>
    </citation>
    <scope>NUCLEOTIDE SEQUENCE [LARGE SCALE GENOMIC DNA]</scope>
    <source>
        <strain evidence="10">DSM 45237</strain>
    </source>
</reference>
<evidence type="ECO:0000256" key="2">
    <source>
        <dbReference type="ARBA" id="ARBA00022448"/>
    </source>
</evidence>
<evidence type="ECO:0000256" key="6">
    <source>
        <dbReference type="ARBA" id="ARBA00023136"/>
    </source>
</evidence>
<evidence type="ECO:0000256" key="3">
    <source>
        <dbReference type="ARBA" id="ARBA00022475"/>
    </source>
</evidence>
<name>A0A1H5MZN1_9ACTN</name>
<evidence type="ECO:0000256" key="7">
    <source>
        <dbReference type="RuleBase" id="RU363032"/>
    </source>
</evidence>
<keyword evidence="6 7" id="KW-0472">Membrane</keyword>
<dbReference type="OrthoDB" id="9804439at2"/>
<keyword evidence="10" id="KW-1185">Reference proteome</keyword>
<evidence type="ECO:0000313" key="9">
    <source>
        <dbReference type="EMBL" id="SEE94167.1"/>
    </source>
</evidence>
<evidence type="ECO:0000256" key="5">
    <source>
        <dbReference type="ARBA" id="ARBA00022989"/>
    </source>
</evidence>
<dbReference type="PANTHER" id="PTHR30193:SF1">
    <property type="entry name" value="ABC TRANSPORTER PERMEASE PROTEIN YESP-RELATED"/>
    <property type="match status" value="1"/>
</dbReference>
<dbReference type="STRING" id="561176.SAMN04488561_3528"/>
<dbReference type="PANTHER" id="PTHR30193">
    <property type="entry name" value="ABC TRANSPORTER PERMEASE PROTEIN"/>
    <property type="match status" value="1"/>
</dbReference>
<dbReference type="GO" id="GO:0005886">
    <property type="term" value="C:plasma membrane"/>
    <property type="evidence" value="ECO:0007669"/>
    <property type="project" value="UniProtKB-SubCell"/>
</dbReference>
<protein>
    <submittedName>
        <fullName evidence="9">Carbohydrate ABC transporter membrane protein 1, CUT1 family</fullName>
    </submittedName>
</protein>
<comment type="similarity">
    <text evidence="7">Belongs to the binding-protein-dependent transport system permease family.</text>
</comment>
<feature type="domain" description="ABC transmembrane type-1" evidence="8">
    <location>
        <begin position="71"/>
        <end position="282"/>
    </location>
</feature>
<dbReference type="Gene3D" id="1.10.3720.10">
    <property type="entry name" value="MetI-like"/>
    <property type="match status" value="1"/>
</dbReference>
<evidence type="ECO:0000313" key="10">
    <source>
        <dbReference type="Proteomes" id="UP000181980"/>
    </source>
</evidence>
<dbReference type="CDD" id="cd06261">
    <property type="entry name" value="TM_PBP2"/>
    <property type="match status" value="1"/>
</dbReference>
<dbReference type="RefSeq" id="WP_083289199.1">
    <property type="nucleotide sequence ID" value="NZ_FNUC01000003.1"/>
</dbReference>
<feature type="transmembrane region" description="Helical" evidence="7">
    <location>
        <begin position="158"/>
        <end position="178"/>
    </location>
</feature>
<comment type="subcellular location">
    <subcellularLocation>
        <location evidence="1 7">Cell membrane</location>
        <topology evidence="1 7">Multi-pass membrane protein</topology>
    </subcellularLocation>
</comment>
<dbReference type="SUPFAM" id="SSF161098">
    <property type="entry name" value="MetI-like"/>
    <property type="match status" value="1"/>
</dbReference>
<dbReference type="EMBL" id="FNUC01000003">
    <property type="protein sequence ID" value="SEE94167.1"/>
    <property type="molecule type" value="Genomic_DNA"/>
</dbReference>
<evidence type="ECO:0000256" key="1">
    <source>
        <dbReference type="ARBA" id="ARBA00004651"/>
    </source>
</evidence>
<feature type="transmembrane region" description="Helical" evidence="7">
    <location>
        <begin position="135"/>
        <end position="151"/>
    </location>
</feature>